<accession>A0AA39NRH6</accession>
<comment type="caution">
    <text evidence="1">The sequence shown here is derived from an EMBL/GenBank/DDBJ whole genome shotgun (WGS) entry which is preliminary data.</text>
</comment>
<evidence type="ECO:0000313" key="1">
    <source>
        <dbReference type="EMBL" id="KAK0470493.1"/>
    </source>
</evidence>
<evidence type="ECO:0000313" key="2">
    <source>
        <dbReference type="Proteomes" id="UP001175227"/>
    </source>
</evidence>
<dbReference type="Proteomes" id="UP001175227">
    <property type="component" value="Unassembled WGS sequence"/>
</dbReference>
<keyword evidence="2" id="KW-1185">Reference proteome</keyword>
<protein>
    <recommendedName>
        <fullName evidence="3">F-box domain-containing protein</fullName>
    </recommendedName>
</protein>
<gene>
    <name evidence="1" type="ORF">IW261DRAFT_1003816</name>
</gene>
<reference evidence="1" key="1">
    <citation type="submission" date="2023-06" db="EMBL/GenBank/DDBJ databases">
        <authorList>
            <consortium name="Lawrence Berkeley National Laboratory"/>
            <person name="Ahrendt S."/>
            <person name="Sahu N."/>
            <person name="Indic B."/>
            <person name="Wong-Bajracharya J."/>
            <person name="Merenyi Z."/>
            <person name="Ke H.-M."/>
            <person name="Monk M."/>
            <person name="Kocsube S."/>
            <person name="Drula E."/>
            <person name="Lipzen A."/>
            <person name="Balint B."/>
            <person name="Henrissat B."/>
            <person name="Andreopoulos B."/>
            <person name="Martin F.M."/>
            <person name="Harder C.B."/>
            <person name="Rigling D."/>
            <person name="Ford K.L."/>
            <person name="Foster G.D."/>
            <person name="Pangilinan J."/>
            <person name="Papanicolaou A."/>
            <person name="Barry K."/>
            <person name="LaButti K."/>
            <person name="Viragh M."/>
            <person name="Koriabine M."/>
            <person name="Yan M."/>
            <person name="Riley R."/>
            <person name="Champramary S."/>
            <person name="Plett K.L."/>
            <person name="Tsai I.J."/>
            <person name="Slot J."/>
            <person name="Sipos G."/>
            <person name="Plett J."/>
            <person name="Nagy L.G."/>
            <person name="Grigoriev I.V."/>
        </authorList>
    </citation>
    <scope>NUCLEOTIDE SEQUENCE</scope>
    <source>
        <strain evidence="1">ICMP 16352</strain>
    </source>
</reference>
<organism evidence="1 2">
    <name type="scientific">Armillaria novae-zelandiae</name>
    <dbReference type="NCBI Taxonomy" id="153914"/>
    <lineage>
        <taxon>Eukaryota</taxon>
        <taxon>Fungi</taxon>
        <taxon>Dikarya</taxon>
        <taxon>Basidiomycota</taxon>
        <taxon>Agaricomycotina</taxon>
        <taxon>Agaricomycetes</taxon>
        <taxon>Agaricomycetidae</taxon>
        <taxon>Agaricales</taxon>
        <taxon>Marasmiineae</taxon>
        <taxon>Physalacriaceae</taxon>
        <taxon>Armillaria</taxon>
    </lineage>
</organism>
<evidence type="ECO:0008006" key="3">
    <source>
        <dbReference type="Google" id="ProtNLM"/>
    </source>
</evidence>
<sequence length="536" mass="60814">MCATNAMFHLDAAAHSVPEPTFPPDTLNSDVSDILRATRPLIDTDRDLIFPNIEDLRRQVSVYDTLLNRIDEIRSEVQRRHDAVHKAMMEYSSSIAPIRRLPVDVLRSVFREIQISRWGAIGWSQTSLDFSQGPWTLSHVCGAWRDVILSYPQLWSHIVLRFGSTVRVVNSKKAHSRILIPLEVMILRSKQCPLDIVFRLDFGYDQDMAEKIFPVILGESRRWRTSELLIPSCILRKLEVVRGKIPCLESLTLRSLDTLQSGPSMLAEDIRSLFADAPCLRNIALHGTYGLGDLIFPLHITRLTTSNEAVSNLGIYQSLVECHLEIARRPGGNLDISLPRHIFLPNVRRLLVPSLRILGHFFLPSLHDLTFTHNLADIRGSIEVVNDFLYRSQCSLTRLAFSSAFTDDKIFIQDSLLFMDTVVCLEVGLYPSWNREDILLNALASDQFLPNLQNLHLFHFMASSSQNFLTAMAAPCRRHLRSVKVFCSAPGDVKSLNEQFAPMQLPGQHFIAAREQDHTISYFGDFIPSNLYVAVD</sequence>
<name>A0AA39NRH6_9AGAR</name>
<dbReference type="AlphaFoldDB" id="A0AA39NRH6"/>
<proteinExistence type="predicted"/>
<dbReference type="EMBL" id="JAUEPR010000063">
    <property type="protein sequence ID" value="KAK0470493.1"/>
    <property type="molecule type" value="Genomic_DNA"/>
</dbReference>